<gene>
    <name evidence="8" type="primary">alr</name>
    <name evidence="8" type="ORF">ESZ47_06710</name>
</gene>
<dbReference type="EC" id="5.1.1.1" evidence="4"/>
<dbReference type="RefSeq" id="WP_148605942.1">
    <property type="nucleotide sequence ID" value="NZ_BSUV01000001.1"/>
</dbReference>
<name>A0A652NEA0_9LACO</name>
<comment type="similarity">
    <text evidence="4">Belongs to the alanine racemase family.</text>
</comment>
<dbReference type="UniPathway" id="UPA00042">
    <property type="reaction ID" value="UER00497"/>
</dbReference>
<evidence type="ECO:0000256" key="4">
    <source>
        <dbReference type="HAMAP-Rule" id="MF_01201"/>
    </source>
</evidence>
<accession>A0A652NEA0</accession>
<dbReference type="EMBL" id="SDGY01000002">
    <property type="protein sequence ID" value="TYC46533.1"/>
    <property type="molecule type" value="Genomic_DNA"/>
</dbReference>
<sequence>MINDDILRLRPTWITIDLQAIQLNAQKIMQHAGAKKIIAVVKADAYGHGAKQVVQALLDIGIQDFAVATIAEGIALREVYPQKNVNIFLLGVQDVSHTNVMIQYRLVPPVGTIEWLQSALAQIEDGQKLAVQLAVDTGMGRMGAHSQENVQAIYDAIQNTDKLDFFGVFTHFATADDNNQSYYDKQVKRFYQWVTAAGIPKKYWNLANSGSAIWHFNEIDTETIRVGSVLYGYNPGAPEKKLPISLKPALYLKSKIGSVHQLQIGESVSYGATYTAAKSQWIATLPIGYADGYLRRMSGMNVLVDGHVEHVIGRVTMDQIVITLNQEYPVGTIVTLVGCDGQEKITIEDMAEYGHTIPHEILTNFGNRLPKIY</sequence>
<dbReference type="GO" id="GO:0005829">
    <property type="term" value="C:cytosol"/>
    <property type="evidence" value="ECO:0007669"/>
    <property type="project" value="TreeGrafter"/>
</dbReference>
<evidence type="ECO:0000256" key="2">
    <source>
        <dbReference type="ARBA" id="ARBA00022898"/>
    </source>
</evidence>
<comment type="catalytic activity">
    <reaction evidence="4">
        <text>L-alanine = D-alanine</text>
        <dbReference type="Rhea" id="RHEA:20249"/>
        <dbReference type="ChEBI" id="CHEBI:57416"/>
        <dbReference type="ChEBI" id="CHEBI:57972"/>
        <dbReference type="EC" id="5.1.1.1"/>
    </reaction>
</comment>
<dbReference type="NCBIfam" id="TIGR00492">
    <property type="entry name" value="alr"/>
    <property type="match status" value="1"/>
</dbReference>
<dbReference type="InterPro" id="IPR029066">
    <property type="entry name" value="PLP-binding_barrel"/>
</dbReference>
<dbReference type="InterPro" id="IPR000821">
    <property type="entry name" value="Ala_racemase"/>
</dbReference>
<comment type="cofactor">
    <cofactor evidence="1 4 5">
        <name>pyridoxal 5'-phosphate</name>
        <dbReference type="ChEBI" id="CHEBI:597326"/>
    </cofactor>
</comment>
<comment type="caution">
    <text evidence="8">The sequence shown here is derived from an EMBL/GenBank/DDBJ whole genome shotgun (WGS) entry which is preliminary data.</text>
</comment>
<dbReference type="PROSITE" id="PS00395">
    <property type="entry name" value="ALANINE_RACEMASE"/>
    <property type="match status" value="1"/>
</dbReference>
<dbReference type="Pfam" id="PF00842">
    <property type="entry name" value="Ala_racemase_C"/>
    <property type="match status" value="1"/>
</dbReference>
<dbReference type="OrthoDB" id="9813814at2"/>
<dbReference type="GO" id="GO:0008784">
    <property type="term" value="F:alanine racemase activity"/>
    <property type="evidence" value="ECO:0007669"/>
    <property type="project" value="UniProtKB-UniRule"/>
</dbReference>
<evidence type="ECO:0000259" key="7">
    <source>
        <dbReference type="SMART" id="SM01005"/>
    </source>
</evidence>
<feature type="domain" description="Alanine racemase C-terminal" evidence="7">
    <location>
        <begin position="249"/>
        <end position="373"/>
    </location>
</feature>
<dbReference type="PANTHER" id="PTHR30511:SF0">
    <property type="entry name" value="ALANINE RACEMASE, CATABOLIC-RELATED"/>
    <property type="match status" value="1"/>
</dbReference>
<proteinExistence type="inferred from homology"/>
<dbReference type="Gene3D" id="3.20.20.10">
    <property type="entry name" value="Alanine racemase"/>
    <property type="match status" value="1"/>
</dbReference>
<comment type="function">
    <text evidence="4">Catalyzes the interconversion of L-alanine and D-alanine. May also act on other amino acids.</text>
</comment>
<evidence type="ECO:0000313" key="9">
    <source>
        <dbReference type="Proteomes" id="UP000442244"/>
    </source>
</evidence>
<dbReference type="Gene3D" id="2.40.37.10">
    <property type="entry name" value="Lyase, Ornithine Decarboxylase, Chain A, domain 1"/>
    <property type="match status" value="1"/>
</dbReference>
<dbReference type="SUPFAM" id="SSF50621">
    <property type="entry name" value="Alanine racemase C-terminal domain-like"/>
    <property type="match status" value="1"/>
</dbReference>
<feature type="active site" description="Proton acceptor; specific for L-alanine" evidence="4">
    <location>
        <position position="270"/>
    </location>
</feature>
<evidence type="ECO:0000256" key="5">
    <source>
        <dbReference type="PIRSR" id="PIRSR600821-50"/>
    </source>
</evidence>
<comment type="pathway">
    <text evidence="4">Amino-acid biosynthesis; D-alanine biosynthesis; D-alanine from L-alanine: step 1/1.</text>
</comment>
<dbReference type="PRINTS" id="PR00992">
    <property type="entry name" value="ALARACEMASE"/>
</dbReference>
<dbReference type="CDD" id="cd00430">
    <property type="entry name" value="PLPDE_III_AR"/>
    <property type="match status" value="1"/>
</dbReference>
<dbReference type="SMART" id="SM01005">
    <property type="entry name" value="Ala_racemase_C"/>
    <property type="match status" value="1"/>
</dbReference>
<dbReference type="SUPFAM" id="SSF51419">
    <property type="entry name" value="PLP-binding barrel"/>
    <property type="match status" value="1"/>
</dbReference>
<keyword evidence="3 4" id="KW-0413">Isomerase</keyword>
<keyword evidence="9" id="KW-1185">Reference proteome</keyword>
<evidence type="ECO:0000256" key="3">
    <source>
        <dbReference type="ARBA" id="ARBA00023235"/>
    </source>
</evidence>
<dbReference type="GO" id="GO:0030632">
    <property type="term" value="P:D-alanine biosynthetic process"/>
    <property type="evidence" value="ECO:0007669"/>
    <property type="project" value="UniProtKB-UniRule"/>
</dbReference>
<dbReference type="InterPro" id="IPR009006">
    <property type="entry name" value="Ala_racemase/Decarboxylase_C"/>
</dbReference>
<dbReference type="Proteomes" id="UP000442244">
    <property type="component" value="Unassembled WGS sequence"/>
</dbReference>
<protein>
    <recommendedName>
        <fullName evidence="4">Alanine racemase</fullName>
        <ecNumber evidence="4">5.1.1.1</ecNumber>
    </recommendedName>
</protein>
<dbReference type="Pfam" id="PF01168">
    <property type="entry name" value="Ala_racemase_N"/>
    <property type="match status" value="1"/>
</dbReference>
<dbReference type="InterPro" id="IPR011079">
    <property type="entry name" value="Ala_racemase_C"/>
</dbReference>
<feature type="binding site" evidence="4 6">
    <location>
        <position position="317"/>
    </location>
    <ligand>
        <name>substrate</name>
    </ligand>
</feature>
<reference evidence="8 9" key="1">
    <citation type="submission" date="2019-01" db="EMBL/GenBank/DDBJ databases">
        <title>Leuconostoc litchii sp. nov., a novel lactic acid bacterium isolated from lychee.</title>
        <authorList>
            <person name="Wang L.-T."/>
        </authorList>
    </citation>
    <scope>NUCLEOTIDE SEQUENCE [LARGE SCALE GENOMIC DNA]</scope>
    <source>
        <strain evidence="8 9">MB7</strain>
    </source>
</reference>
<keyword evidence="2 4" id="KW-0663">Pyridoxal phosphate</keyword>
<dbReference type="GO" id="GO:0030170">
    <property type="term" value="F:pyridoxal phosphate binding"/>
    <property type="evidence" value="ECO:0007669"/>
    <property type="project" value="UniProtKB-UniRule"/>
</dbReference>
<feature type="modified residue" description="N6-(pyridoxal phosphate)lysine" evidence="4 5">
    <location>
        <position position="42"/>
    </location>
</feature>
<dbReference type="GO" id="GO:0009252">
    <property type="term" value="P:peptidoglycan biosynthetic process"/>
    <property type="evidence" value="ECO:0007669"/>
    <property type="project" value="TreeGrafter"/>
</dbReference>
<dbReference type="AlphaFoldDB" id="A0A652NEA0"/>
<dbReference type="PANTHER" id="PTHR30511">
    <property type="entry name" value="ALANINE RACEMASE"/>
    <property type="match status" value="1"/>
</dbReference>
<dbReference type="InterPro" id="IPR001608">
    <property type="entry name" value="Ala_racemase_N"/>
</dbReference>
<dbReference type="HAMAP" id="MF_01201">
    <property type="entry name" value="Ala_racemase"/>
    <property type="match status" value="1"/>
</dbReference>
<evidence type="ECO:0000256" key="6">
    <source>
        <dbReference type="PIRSR" id="PIRSR600821-52"/>
    </source>
</evidence>
<organism evidence="8 9">
    <name type="scientific">Leuconostoc litchii</name>
    <dbReference type="NCBI Taxonomy" id="1981069"/>
    <lineage>
        <taxon>Bacteria</taxon>
        <taxon>Bacillati</taxon>
        <taxon>Bacillota</taxon>
        <taxon>Bacilli</taxon>
        <taxon>Lactobacillales</taxon>
        <taxon>Lactobacillaceae</taxon>
        <taxon>Leuconostoc</taxon>
    </lineage>
</organism>
<feature type="binding site" evidence="4 6">
    <location>
        <position position="141"/>
    </location>
    <ligand>
        <name>substrate</name>
    </ligand>
</feature>
<dbReference type="InterPro" id="IPR020622">
    <property type="entry name" value="Ala_racemase_pyridoxalP-BS"/>
</dbReference>
<evidence type="ECO:0000256" key="1">
    <source>
        <dbReference type="ARBA" id="ARBA00001933"/>
    </source>
</evidence>
<evidence type="ECO:0000313" key="8">
    <source>
        <dbReference type="EMBL" id="TYC46533.1"/>
    </source>
</evidence>
<dbReference type="FunFam" id="3.20.20.10:FF:000002">
    <property type="entry name" value="Alanine racemase"/>
    <property type="match status" value="1"/>
</dbReference>
<feature type="active site" description="Proton acceptor; specific for D-alanine" evidence="4">
    <location>
        <position position="42"/>
    </location>
</feature>